<name>G8TY14_SULAD</name>
<dbReference type="KEGG" id="sap:Sulac_0352"/>
<evidence type="ECO:0000256" key="2">
    <source>
        <dbReference type="ARBA" id="ARBA00022801"/>
    </source>
</evidence>
<dbReference type="GO" id="GO:0016787">
    <property type="term" value="F:hydrolase activity"/>
    <property type="evidence" value="ECO:0007669"/>
    <property type="project" value="UniProtKB-KW"/>
</dbReference>
<comment type="similarity">
    <text evidence="1 3">Belongs to the Nudix hydrolase family.</text>
</comment>
<dbReference type="InterPro" id="IPR000086">
    <property type="entry name" value="NUDIX_hydrolase_dom"/>
</dbReference>
<dbReference type="InterPro" id="IPR015797">
    <property type="entry name" value="NUDIX_hydrolase-like_dom_sf"/>
</dbReference>
<reference evidence="5 6" key="2">
    <citation type="journal article" date="2012" name="Stand. Genomic Sci.">
        <title>Complete genome sequence of the moderately thermophilic mineral-sulfide-oxidizing firmicute Sulfobacillus acidophilus type strain (NAL(T)).</title>
        <authorList>
            <person name="Anderson I."/>
            <person name="Chertkov O."/>
            <person name="Chen A."/>
            <person name="Saunders E."/>
            <person name="Lapidus A."/>
            <person name="Nolan M."/>
            <person name="Lucas S."/>
            <person name="Hammon N."/>
            <person name="Deshpande S."/>
            <person name="Cheng J.F."/>
            <person name="Han C."/>
            <person name="Tapia R."/>
            <person name="Goodwin L.A."/>
            <person name="Pitluck S."/>
            <person name="Liolios K."/>
            <person name="Pagani I."/>
            <person name="Ivanova N."/>
            <person name="Mikhailova N."/>
            <person name="Pati A."/>
            <person name="Palaniappan K."/>
            <person name="Land M."/>
            <person name="Pan C."/>
            <person name="Rohde M."/>
            <person name="Pukall R."/>
            <person name="Goker M."/>
            <person name="Detter J.C."/>
            <person name="Woyke T."/>
            <person name="Bristow J."/>
            <person name="Eisen J.A."/>
            <person name="Markowitz V."/>
            <person name="Hugenholtz P."/>
            <person name="Kyrpides N.C."/>
            <person name="Klenk H.P."/>
            <person name="Mavromatis K."/>
        </authorList>
    </citation>
    <scope>NUCLEOTIDE SEQUENCE [LARGE SCALE GENOMIC DNA]</scope>
    <source>
        <strain evidence="6">ATCC 700253 / DSM 10332 / NAL</strain>
    </source>
</reference>
<evidence type="ECO:0000259" key="4">
    <source>
        <dbReference type="PROSITE" id="PS51462"/>
    </source>
</evidence>
<dbReference type="Proteomes" id="UP000005439">
    <property type="component" value="Chromosome"/>
</dbReference>
<dbReference type="Pfam" id="PF00293">
    <property type="entry name" value="NUDIX"/>
    <property type="match status" value="1"/>
</dbReference>
<dbReference type="PROSITE" id="PS51462">
    <property type="entry name" value="NUDIX"/>
    <property type="match status" value="1"/>
</dbReference>
<dbReference type="PANTHER" id="PTHR43736:SF1">
    <property type="entry name" value="DIHYDRONEOPTERIN TRIPHOSPHATE DIPHOSPHATASE"/>
    <property type="match status" value="1"/>
</dbReference>
<dbReference type="HOGENOM" id="CLU_037162_16_1_9"/>
<dbReference type="STRING" id="679936.Sulac_0352"/>
<dbReference type="SUPFAM" id="SSF55811">
    <property type="entry name" value="Nudix"/>
    <property type="match status" value="1"/>
</dbReference>
<dbReference type="PATRIC" id="fig|679936.5.peg.355"/>
<proteinExistence type="inferred from homology"/>
<keyword evidence="2 3" id="KW-0378">Hydrolase</keyword>
<dbReference type="Gene3D" id="3.90.79.10">
    <property type="entry name" value="Nucleoside Triphosphate Pyrophosphohydrolase"/>
    <property type="match status" value="1"/>
</dbReference>
<dbReference type="PANTHER" id="PTHR43736">
    <property type="entry name" value="ADP-RIBOSE PYROPHOSPHATASE"/>
    <property type="match status" value="1"/>
</dbReference>
<feature type="domain" description="Nudix hydrolase" evidence="4">
    <location>
        <begin position="44"/>
        <end position="169"/>
    </location>
</feature>
<dbReference type="AlphaFoldDB" id="G8TY14"/>
<dbReference type="InterPro" id="IPR020084">
    <property type="entry name" value="NUDIX_hydrolase_CS"/>
</dbReference>
<dbReference type="InterPro" id="IPR020476">
    <property type="entry name" value="Nudix_hydrolase"/>
</dbReference>
<evidence type="ECO:0000313" key="6">
    <source>
        <dbReference type="Proteomes" id="UP000005439"/>
    </source>
</evidence>
<organism evidence="5 6">
    <name type="scientific">Sulfobacillus acidophilus (strain ATCC 700253 / DSM 10332 / NAL)</name>
    <dbReference type="NCBI Taxonomy" id="679936"/>
    <lineage>
        <taxon>Bacteria</taxon>
        <taxon>Bacillati</taxon>
        <taxon>Bacillota</taxon>
        <taxon>Clostridia</taxon>
        <taxon>Eubacteriales</taxon>
        <taxon>Clostridiales Family XVII. Incertae Sedis</taxon>
        <taxon>Sulfobacillus</taxon>
    </lineage>
</organism>
<dbReference type="PROSITE" id="PS00893">
    <property type="entry name" value="NUDIX_BOX"/>
    <property type="match status" value="1"/>
</dbReference>
<keyword evidence="6" id="KW-1185">Reference proteome</keyword>
<evidence type="ECO:0000256" key="1">
    <source>
        <dbReference type="ARBA" id="ARBA00005582"/>
    </source>
</evidence>
<dbReference type="PRINTS" id="PR00502">
    <property type="entry name" value="NUDIXFAMILY"/>
</dbReference>
<evidence type="ECO:0000256" key="3">
    <source>
        <dbReference type="RuleBase" id="RU003476"/>
    </source>
</evidence>
<dbReference type="EMBL" id="CP003179">
    <property type="protein sequence ID" value="AEW03921.1"/>
    <property type="molecule type" value="Genomic_DNA"/>
</dbReference>
<protein>
    <submittedName>
        <fullName evidence="5">NUDIX hydrolase</fullName>
    </submittedName>
</protein>
<accession>G8TY14</accession>
<reference evidence="6" key="1">
    <citation type="submission" date="2011-12" db="EMBL/GenBank/DDBJ databases">
        <title>The complete genome of chromosome of Sulfobacillus acidophilus DSM 10332.</title>
        <authorList>
            <person name="Lucas S."/>
            <person name="Han J."/>
            <person name="Lapidus A."/>
            <person name="Bruce D."/>
            <person name="Goodwin L."/>
            <person name="Pitluck S."/>
            <person name="Peters L."/>
            <person name="Kyrpides N."/>
            <person name="Mavromatis K."/>
            <person name="Ivanova N."/>
            <person name="Mikhailova N."/>
            <person name="Chertkov O."/>
            <person name="Saunders E."/>
            <person name="Detter J.C."/>
            <person name="Tapia R."/>
            <person name="Han C."/>
            <person name="Land M."/>
            <person name="Hauser L."/>
            <person name="Markowitz V."/>
            <person name="Cheng J.-F."/>
            <person name="Hugenholtz P."/>
            <person name="Woyke T."/>
            <person name="Wu D."/>
            <person name="Pukall R."/>
            <person name="Gehrich-Schroeter G."/>
            <person name="Schneider S."/>
            <person name="Klenk H.-P."/>
            <person name="Eisen J.A."/>
        </authorList>
    </citation>
    <scope>NUCLEOTIDE SEQUENCE [LARGE SCALE GENOMIC DNA]</scope>
    <source>
        <strain evidence="6">ATCC 700253 / DSM 10332 / NAL</strain>
    </source>
</reference>
<evidence type="ECO:0000313" key="5">
    <source>
        <dbReference type="EMBL" id="AEW03921.1"/>
    </source>
</evidence>
<sequence>MQWRHAPPEQWRYCPLCAHRLENREWDGKFRRYCTQCGFVYWERPLPAVATIILDQTRQRLVLVRRRYPPQVGSWTFPGGGVEFGESIIETAIREAQEETGLTIGLESQLGTWSTPTHETLITFYIAHVVGGVLQAGSDAEDAQWFPWDHIPPIGFSVHQTAYRLFVALREQIAPSPGP</sequence>
<gene>
    <name evidence="5" type="ordered locus">Sulac_0352</name>
</gene>